<organism evidence="1 2">
    <name type="scientific">Nocardia xishanensis</name>
    <dbReference type="NCBI Taxonomy" id="238964"/>
    <lineage>
        <taxon>Bacteria</taxon>
        <taxon>Bacillati</taxon>
        <taxon>Actinomycetota</taxon>
        <taxon>Actinomycetes</taxon>
        <taxon>Mycobacteriales</taxon>
        <taxon>Nocardiaceae</taxon>
        <taxon>Nocardia</taxon>
    </lineage>
</organism>
<evidence type="ECO:0000313" key="2">
    <source>
        <dbReference type="Proteomes" id="UP001611415"/>
    </source>
</evidence>
<comment type="caution">
    <text evidence="1">The sequence shown here is derived from an EMBL/GenBank/DDBJ whole genome shotgun (WGS) entry which is preliminary data.</text>
</comment>
<gene>
    <name evidence="1" type="ORF">ACH49W_24635</name>
</gene>
<name>A0ABW7X674_9NOCA</name>
<protein>
    <recommendedName>
        <fullName evidence="3">DUF4254 domain-containing protein</fullName>
    </recommendedName>
</protein>
<sequence>MSDTIDNWMVPGREQLVAACRGLPHDDHPMLEAAGELAQLHVLRERTPGFEMAKLDRRRVQLIRSIDRWMTLATPVPGGGRPNSETVGGMVDRLAQLIAQACAPLAAAPDSVFHDVWSQVVDLAERYQDLVDALQAGTREVPDGV</sequence>
<keyword evidence="2" id="KW-1185">Reference proteome</keyword>
<proteinExistence type="predicted"/>
<dbReference type="RefSeq" id="WP_357400391.1">
    <property type="nucleotide sequence ID" value="NZ_JBEYCD010000001.1"/>
</dbReference>
<evidence type="ECO:0000313" key="1">
    <source>
        <dbReference type="EMBL" id="MFI2476581.1"/>
    </source>
</evidence>
<reference evidence="1 2" key="1">
    <citation type="submission" date="2024-10" db="EMBL/GenBank/DDBJ databases">
        <title>The Natural Products Discovery Center: Release of the First 8490 Sequenced Strains for Exploring Actinobacteria Biosynthetic Diversity.</title>
        <authorList>
            <person name="Kalkreuter E."/>
            <person name="Kautsar S.A."/>
            <person name="Yang D."/>
            <person name="Bader C.D."/>
            <person name="Teijaro C.N."/>
            <person name="Fluegel L."/>
            <person name="Davis C.M."/>
            <person name="Simpson J.R."/>
            <person name="Lauterbach L."/>
            <person name="Steele A.D."/>
            <person name="Gui C."/>
            <person name="Meng S."/>
            <person name="Li G."/>
            <person name="Viehrig K."/>
            <person name="Ye F."/>
            <person name="Su P."/>
            <person name="Kiefer A.F."/>
            <person name="Nichols A."/>
            <person name="Cepeda A.J."/>
            <person name="Yan W."/>
            <person name="Fan B."/>
            <person name="Jiang Y."/>
            <person name="Adhikari A."/>
            <person name="Zheng C.-J."/>
            <person name="Schuster L."/>
            <person name="Cowan T.M."/>
            <person name="Smanski M.J."/>
            <person name="Chevrette M.G."/>
            <person name="De Carvalho L.P.S."/>
            <person name="Shen B."/>
        </authorList>
    </citation>
    <scope>NUCLEOTIDE SEQUENCE [LARGE SCALE GENOMIC DNA]</scope>
    <source>
        <strain evidence="1 2">NPDC019275</strain>
    </source>
</reference>
<evidence type="ECO:0008006" key="3">
    <source>
        <dbReference type="Google" id="ProtNLM"/>
    </source>
</evidence>
<dbReference type="EMBL" id="JBIRYO010000017">
    <property type="protein sequence ID" value="MFI2476581.1"/>
    <property type="molecule type" value="Genomic_DNA"/>
</dbReference>
<dbReference type="Proteomes" id="UP001611415">
    <property type="component" value="Unassembled WGS sequence"/>
</dbReference>
<accession>A0ABW7X674</accession>